<dbReference type="SMART" id="SM00060">
    <property type="entry name" value="FN3"/>
    <property type="match status" value="2"/>
</dbReference>
<dbReference type="CDD" id="cd00054">
    <property type="entry name" value="EGF_CA"/>
    <property type="match status" value="1"/>
</dbReference>
<dbReference type="InterPro" id="IPR036116">
    <property type="entry name" value="FN3_sf"/>
</dbReference>
<reference evidence="4" key="2">
    <citation type="submission" date="2021-01" db="UniProtKB">
        <authorList>
            <consortium name="EnsemblMetazoa"/>
        </authorList>
    </citation>
    <scope>IDENTIFICATION</scope>
</reference>
<dbReference type="FunFam" id="2.60.40.10:FF:002667">
    <property type="entry name" value="Protein-tyrosine-phosphatase"/>
    <property type="match status" value="1"/>
</dbReference>
<dbReference type="PROSITE" id="PS50853">
    <property type="entry name" value="FN3"/>
    <property type="match status" value="2"/>
</dbReference>
<dbReference type="FunFam" id="2.170.300.10:FF:000003">
    <property type="entry name" value="tyrosine-protein kinase receptor Tie-1 isoform X1"/>
    <property type="match status" value="1"/>
</dbReference>
<dbReference type="PANTHER" id="PTHR26391">
    <property type="entry name" value="INACTIVE TYROSINE-PROTEIN KINASE 7"/>
    <property type="match status" value="1"/>
</dbReference>
<dbReference type="SUPFAM" id="SSF49265">
    <property type="entry name" value="Fibronectin type III"/>
    <property type="match status" value="1"/>
</dbReference>
<dbReference type="OMA" id="CYCINSK"/>
<dbReference type="AlphaFoldDB" id="A0A7M7PIJ7"/>
<evidence type="ECO:0000313" key="4">
    <source>
        <dbReference type="EnsemblMetazoa" id="XP_030852445"/>
    </source>
</evidence>
<dbReference type="FunFam" id="2.60.40.10:FF:002418">
    <property type="entry name" value="Uncharacterized protein"/>
    <property type="match status" value="1"/>
</dbReference>
<comment type="caution">
    <text evidence="1">Lacks conserved residue(s) required for the propagation of feature annotation.</text>
</comment>
<dbReference type="FunFam" id="2.60.40.10:FF:002570">
    <property type="entry name" value="Protein-tyrosine-phosphatase"/>
    <property type="match status" value="1"/>
</dbReference>
<sequence>MFGVVMLYVHGASASVYISTTSRGYTSTETGNPFFECYRSHPYLTAAVSNGRYVYLYNEVDPLATPVNPANADPPESVPFTAGDPQVQAYRINLVTAEHRSYGAFYCASSLDGERSVVPTLFLRSDAKFEPTNGRFSKTVNKGDVNVTVDFTEVTPSGTAKYWRFNGTTDMTLTIFSGTIFEGLTVYTIIGEVDTSNGGVYELHLAGERGQARAGLLRLIVRACPAGRYDESSGCTQICPSCYNGGVCHDQTGICICPPGFQGDGCEMACGRNRYGRNCEYRCDYEIPDDSTACSGLQVCVPDPYGCSCTPGYKGLDCTTECDQGEFGASCTETCHCVSGECDGFTGVCTGRSTECEPGWTGTNCQAFTVIYVKTNKGQTNNFVCRLEGGNLISTAEPVVNLYRKFGSGNYTQENIIHNGNGFPQNEKFLFLVFDVKVGELFVCSLSDVNIFFSDTVTGDGEFTQPELPSAPVVIGATNDSVTLMWDAWDASTYIGDPPLIGYRVYYMLNNSREEDQEVRRSDRLAPSETVTGLSPDTAYVFGVAAFRPGPGGQGRRLEVVGTTQCSPPSRGPSSVYVTKGTRPGEIWVSWENPPPNTSNCASGVGGIRIYLTRSDIQSGISKGTADPIENSVDIPFDSYTQTLEPYSQYLIQVVVYNKDSETPRGKGFTQITEEMRKRKNCYCINSKGKLELECL</sequence>
<keyword evidence="1" id="KW-0245">EGF-like domain</keyword>
<dbReference type="PROSITE" id="PS00022">
    <property type="entry name" value="EGF_1"/>
    <property type="match status" value="2"/>
</dbReference>
<feature type="domain" description="Fibronectin type-III" evidence="3">
    <location>
        <begin position="572"/>
        <end position="676"/>
    </location>
</feature>
<name>A0A7M7PIJ7_STRPU</name>
<evidence type="ECO:0000313" key="5">
    <source>
        <dbReference type="Proteomes" id="UP000007110"/>
    </source>
</evidence>
<accession>A0A7M7PIJ7</accession>
<dbReference type="SMART" id="SM00181">
    <property type="entry name" value="EGF"/>
    <property type="match status" value="2"/>
</dbReference>
<dbReference type="CDD" id="cd00063">
    <property type="entry name" value="FN3"/>
    <property type="match status" value="1"/>
</dbReference>
<protein>
    <submittedName>
        <fullName evidence="4">Uncharacterized protein</fullName>
    </submittedName>
</protein>
<evidence type="ECO:0000256" key="1">
    <source>
        <dbReference type="PROSITE-ProRule" id="PRU00076"/>
    </source>
</evidence>
<dbReference type="GeneID" id="105445729"/>
<dbReference type="PANTHER" id="PTHR26391:SF18">
    <property type="entry name" value="PROTEIN KINASE RECEPTOR TIE-1, PUTATIVE-RELATED"/>
    <property type="match status" value="1"/>
</dbReference>
<evidence type="ECO:0000259" key="2">
    <source>
        <dbReference type="PROSITE" id="PS50026"/>
    </source>
</evidence>
<dbReference type="RefSeq" id="XP_030852445.1">
    <property type="nucleotide sequence ID" value="XM_030996585.1"/>
</dbReference>
<dbReference type="Gene3D" id="2.60.40.10">
    <property type="entry name" value="Immunoglobulins"/>
    <property type="match status" value="3"/>
</dbReference>
<reference evidence="5" key="1">
    <citation type="submission" date="2015-02" db="EMBL/GenBank/DDBJ databases">
        <title>Genome sequencing for Strongylocentrotus purpuratus.</title>
        <authorList>
            <person name="Murali S."/>
            <person name="Liu Y."/>
            <person name="Vee V."/>
            <person name="English A."/>
            <person name="Wang M."/>
            <person name="Skinner E."/>
            <person name="Han Y."/>
            <person name="Muzny D.M."/>
            <person name="Worley K.C."/>
            <person name="Gibbs R.A."/>
        </authorList>
    </citation>
    <scope>NUCLEOTIDE SEQUENCE</scope>
</reference>
<dbReference type="Gene3D" id="2.170.300.10">
    <property type="entry name" value="Tie2 ligand-binding domain superfamily"/>
    <property type="match status" value="1"/>
</dbReference>
<proteinExistence type="predicted"/>
<dbReference type="InParanoid" id="A0A7M7PIJ7"/>
<dbReference type="InterPro" id="IPR013783">
    <property type="entry name" value="Ig-like_fold"/>
</dbReference>
<dbReference type="InterPro" id="IPR000742">
    <property type="entry name" value="EGF"/>
</dbReference>
<evidence type="ECO:0000259" key="3">
    <source>
        <dbReference type="PROSITE" id="PS50853"/>
    </source>
</evidence>
<keyword evidence="5" id="KW-1185">Reference proteome</keyword>
<feature type="disulfide bond" evidence="1">
    <location>
        <begin position="257"/>
        <end position="266"/>
    </location>
</feature>
<organism evidence="4 5">
    <name type="scientific">Strongylocentrotus purpuratus</name>
    <name type="common">Purple sea urchin</name>
    <dbReference type="NCBI Taxonomy" id="7668"/>
    <lineage>
        <taxon>Eukaryota</taxon>
        <taxon>Metazoa</taxon>
        <taxon>Echinodermata</taxon>
        <taxon>Eleutherozoa</taxon>
        <taxon>Echinozoa</taxon>
        <taxon>Echinoidea</taxon>
        <taxon>Euechinoidea</taxon>
        <taxon>Echinacea</taxon>
        <taxon>Camarodonta</taxon>
        <taxon>Echinidea</taxon>
        <taxon>Strongylocentrotidae</taxon>
        <taxon>Strongylocentrotus</taxon>
    </lineage>
</organism>
<dbReference type="OrthoDB" id="6130531at2759"/>
<dbReference type="KEGG" id="spu:105445729"/>
<dbReference type="PROSITE" id="PS50026">
    <property type="entry name" value="EGF_3"/>
    <property type="match status" value="1"/>
</dbReference>
<keyword evidence="1" id="KW-1015">Disulfide bond</keyword>
<dbReference type="InterPro" id="IPR003961">
    <property type="entry name" value="FN3_dom"/>
</dbReference>
<feature type="domain" description="Fibronectin type-III" evidence="3">
    <location>
        <begin position="468"/>
        <end position="570"/>
    </location>
</feature>
<dbReference type="Proteomes" id="UP000007110">
    <property type="component" value="Unassembled WGS sequence"/>
</dbReference>
<feature type="domain" description="EGF-like" evidence="2">
    <location>
        <begin position="231"/>
        <end position="267"/>
    </location>
</feature>
<dbReference type="EnsemblMetazoa" id="XM_030996585">
    <property type="protein sequence ID" value="XP_030852445"/>
    <property type="gene ID" value="LOC105445729"/>
</dbReference>